<dbReference type="Proteomes" id="UP000689195">
    <property type="component" value="Unassembled WGS sequence"/>
</dbReference>
<dbReference type="SMART" id="SM00320">
    <property type="entry name" value="WD40"/>
    <property type="match status" value="3"/>
</dbReference>
<comment type="caution">
    <text evidence="3">The sequence shown here is derived from an EMBL/GenBank/DDBJ whole genome shotgun (WGS) entry which is preliminary data.</text>
</comment>
<sequence>MYQSDARKNRTNQSSFNRIDSLLDQSLDDIEKMFNQRFQQQQESRNYQQHNSLPELLIPNINNKQFNNQLIPQIASLIKVYIQNQVKKKEEGLNQEFINQCNLIQQKENIQKQSLEEIIKFKENQLQFQQQQINQILNQQISPQLIFKPFNYQFYIEVFEFKQEVLKQTQLLREHQDDVNTLKFMNKSNRFISGSVDQLIIIWSINESHQWICQQKLDGNNGIIFCLVLNYNEDMIISGSSDSTIKFWMKQNQWLCQQTIKDHTNDVYGLSLNQQQHKVISCGFDNQILIIEQSQYYSIWIVIEKIEVETHGIRICFINDNLFTFQPYGIEQMHVYEINNTNRQYSKIKDIIVKGEYDQVFFPQQYIKQKCLLVNEQLVEFGDLYIFGCMSDDGQYLITWDSSSNEIQIRKYNEI</sequence>
<protein>
    <recommendedName>
        <fullName evidence="5">WD40-repeat-containing domain</fullName>
    </recommendedName>
</protein>
<name>A0A8S1YCF4_9CILI</name>
<dbReference type="PROSITE" id="PS50082">
    <property type="entry name" value="WD_REPEATS_2"/>
    <property type="match status" value="2"/>
</dbReference>
<evidence type="ECO:0000313" key="3">
    <source>
        <dbReference type="EMBL" id="CAD8211291.1"/>
    </source>
</evidence>
<dbReference type="GO" id="GO:0016226">
    <property type="term" value="P:iron-sulfur cluster assembly"/>
    <property type="evidence" value="ECO:0007669"/>
    <property type="project" value="TreeGrafter"/>
</dbReference>
<keyword evidence="4" id="KW-1185">Reference proteome</keyword>
<reference evidence="3" key="1">
    <citation type="submission" date="2021-01" db="EMBL/GenBank/DDBJ databases">
        <authorList>
            <consortium name="Genoscope - CEA"/>
            <person name="William W."/>
        </authorList>
    </citation>
    <scope>NUCLEOTIDE SEQUENCE</scope>
</reference>
<dbReference type="OrthoDB" id="406844at2759"/>
<proteinExistence type="predicted"/>
<feature type="repeat" description="WD" evidence="1">
    <location>
        <begin position="172"/>
        <end position="206"/>
    </location>
</feature>
<feature type="repeat" description="WD" evidence="1">
    <location>
        <begin position="217"/>
        <end position="248"/>
    </location>
</feature>
<dbReference type="InterPro" id="IPR001680">
    <property type="entry name" value="WD40_rpt"/>
</dbReference>
<accession>A0A8S1YCF4</accession>
<evidence type="ECO:0000256" key="1">
    <source>
        <dbReference type="PROSITE-ProRule" id="PRU00221"/>
    </source>
</evidence>
<dbReference type="EMBL" id="CAJJDO010000163">
    <property type="protein sequence ID" value="CAD8211291.1"/>
    <property type="molecule type" value="Genomic_DNA"/>
</dbReference>
<evidence type="ECO:0000313" key="4">
    <source>
        <dbReference type="Proteomes" id="UP000689195"/>
    </source>
</evidence>
<dbReference type="AlphaFoldDB" id="A0A8S1YCF4"/>
<dbReference type="PANTHER" id="PTHR19920:SF0">
    <property type="entry name" value="CYTOSOLIC IRON-SULFUR PROTEIN ASSEMBLY PROTEIN CIAO1-RELATED"/>
    <property type="match status" value="1"/>
</dbReference>
<dbReference type="GO" id="GO:0097361">
    <property type="term" value="C:cytosolic [4Fe-4S] assembly targeting complex"/>
    <property type="evidence" value="ECO:0007669"/>
    <property type="project" value="TreeGrafter"/>
</dbReference>
<keyword evidence="2" id="KW-0175">Coiled coil</keyword>
<organism evidence="3 4">
    <name type="scientific">Paramecium pentaurelia</name>
    <dbReference type="NCBI Taxonomy" id="43138"/>
    <lineage>
        <taxon>Eukaryota</taxon>
        <taxon>Sar</taxon>
        <taxon>Alveolata</taxon>
        <taxon>Ciliophora</taxon>
        <taxon>Intramacronucleata</taxon>
        <taxon>Oligohymenophorea</taxon>
        <taxon>Peniculida</taxon>
        <taxon>Parameciidae</taxon>
        <taxon>Paramecium</taxon>
    </lineage>
</organism>
<feature type="coiled-coil region" evidence="2">
    <location>
        <begin position="105"/>
        <end position="139"/>
    </location>
</feature>
<gene>
    <name evidence="3" type="ORF">PPENT_87.1.T1630003</name>
</gene>
<dbReference type="Pfam" id="PF00400">
    <property type="entry name" value="WD40"/>
    <property type="match status" value="3"/>
</dbReference>
<dbReference type="PROSITE" id="PS50294">
    <property type="entry name" value="WD_REPEATS_REGION"/>
    <property type="match status" value="2"/>
</dbReference>
<evidence type="ECO:0000256" key="2">
    <source>
        <dbReference type="SAM" id="Coils"/>
    </source>
</evidence>
<evidence type="ECO:0008006" key="5">
    <source>
        <dbReference type="Google" id="ProtNLM"/>
    </source>
</evidence>
<dbReference type="PANTHER" id="PTHR19920">
    <property type="entry name" value="WD40 PROTEIN CIAO1"/>
    <property type="match status" value="1"/>
</dbReference>
<keyword evidence="1" id="KW-0853">WD repeat</keyword>